<name>A0A6H1ZGS6_9ZZZZ</name>
<evidence type="ECO:0000256" key="1">
    <source>
        <dbReference type="ARBA" id="ARBA00006739"/>
    </source>
</evidence>
<dbReference type="Pfam" id="PF00535">
    <property type="entry name" value="Glycos_transf_2"/>
    <property type="match status" value="1"/>
</dbReference>
<feature type="domain" description="Glycosyltransferase 2-like" evidence="4">
    <location>
        <begin position="5"/>
        <end position="109"/>
    </location>
</feature>
<dbReference type="EMBL" id="MT144682">
    <property type="protein sequence ID" value="QJH97322.1"/>
    <property type="molecule type" value="Genomic_DNA"/>
</dbReference>
<dbReference type="InterPro" id="IPR029044">
    <property type="entry name" value="Nucleotide-diphossugar_trans"/>
</dbReference>
<organism evidence="5">
    <name type="scientific">viral metagenome</name>
    <dbReference type="NCBI Taxonomy" id="1070528"/>
    <lineage>
        <taxon>unclassified sequences</taxon>
        <taxon>metagenomes</taxon>
        <taxon>organismal metagenomes</taxon>
    </lineage>
</organism>
<dbReference type="CDD" id="cd00761">
    <property type="entry name" value="Glyco_tranf_GTA_type"/>
    <property type="match status" value="1"/>
</dbReference>
<evidence type="ECO:0000313" key="7">
    <source>
        <dbReference type="EMBL" id="QJH97322.1"/>
    </source>
</evidence>
<dbReference type="PANTHER" id="PTHR43685:SF5">
    <property type="entry name" value="GLYCOSYLTRANSFERASE EPSE-RELATED"/>
    <property type="match status" value="1"/>
</dbReference>
<evidence type="ECO:0000256" key="3">
    <source>
        <dbReference type="ARBA" id="ARBA00022679"/>
    </source>
</evidence>
<dbReference type="EMBL" id="MT144014">
    <property type="protein sequence ID" value="QJA46537.1"/>
    <property type="molecule type" value="Genomic_DNA"/>
</dbReference>
<evidence type="ECO:0000259" key="4">
    <source>
        <dbReference type="Pfam" id="PF00535"/>
    </source>
</evidence>
<comment type="similarity">
    <text evidence="1">Belongs to the glycosyltransferase 2 family.</text>
</comment>
<proteinExistence type="inferred from homology"/>
<dbReference type="EMBL" id="MT141485">
    <property type="protein sequence ID" value="QJA62917.1"/>
    <property type="molecule type" value="Genomic_DNA"/>
</dbReference>
<protein>
    <submittedName>
        <fullName evidence="5">Putative glycosyltransferase</fullName>
    </submittedName>
</protein>
<sequence length="259" mass="30381">MPRLSVLIPTYNRHDYLEHAIRSVMKNWYKDWEIVVYDDGSEDDTKGMMIGKYRGDPRVRYVRNHVNRGIPFARNELLNLAKGDYCCWLDSDDRCNVNRLGMLVEVLDKFAPPYVRTMTTTFAKWGDKSWLFPPLLVWHGGVSFATIAFRRKDAVQFCEKLVTGGEDMEWEAHMAAKLGRAMQIPLTLYCIARRTPYRMSMAYKDPKKVESYKECQRITNALRTKWTDAMAKKGYTKRPAAVPWAYISTYMEKWYGEYC</sequence>
<dbReference type="Gene3D" id="3.90.550.10">
    <property type="entry name" value="Spore Coat Polysaccharide Biosynthesis Protein SpsA, Chain A"/>
    <property type="match status" value="1"/>
</dbReference>
<dbReference type="InterPro" id="IPR050834">
    <property type="entry name" value="Glycosyltransf_2"/>
</dbReference>
<keyword evidence="2" id="KW-0328">Glycosyltransferase</keyword>
<dbReference type="SUPFAM" id="SSF53448">
    <property type="entry name" value="Nucleotide-diphospho-sugar transferases"/>
    <property type="match status" value="1"/>
</dbReference>
<accession>A0A6H1ZGS6</accession>
<gene>
    <name evidence="6" type="ORF">MM415B00684_0026</name>
    <name evidence="5" type="ORF">TM448A00447_0014</name>
    <name evidence="7" type="ORF">TM448B00974_0012</name>
</gene>
<dbReference type="AlphaFoldDB" id="A0A6H1ZGS6"/>
<evidence type="ECO:0000313" key="5">
    <source>
        <dbReference type="EMBL" id="QJA46537.1"/>
    </source>
</evidence>
<keyword evidence="3 5" id="KW-0808">Transferase</keyword>
<evidence type="ECO:0000256" key="2">
    <source>
        <dbReference type="ARBA" id="ARBA00022676"/>
    </source>
</evidence>
<dbReference type="InterPro" id="IPR001173">
    <property type="entry name" value="Glyco_trans_2-like"/>
</dbReference>
<dbReference type="PANTHER" id="PTHR43685">
    <property type="entry name" value="GLYCOSYLTRANSFERASE"/>
    <property type="match status" value="1"/>
</dbReference>
<evidence type="ECO:0000313" key="6">
    <source>
        <dbReference type="EMBL" id="QJA62917.1"/>
    </source>
</evidence>
<reference evidence="5" key="1">
    <citation type="submission" date="2020-03" db="EMBL/GenBank/DDBJ databases">
        <title>The deep terrestrial virosphere.</title>
        <authorList>
            <person name="Holmfeldt K."/>
            <person name="Nilsson E."/>
            <person name="Simone D."/>
            <person name="Lopez-Fernandez M."/>
            <person name="Wu X."/>
            <person name="de Brujin I."/>
            <person name="Lundin D."/>
            <person name="Andersson A."/>
            <person name="Bertilsson S."/>
            <person name="Dopson M."/>
        </authorList>
    </citation>
    <scope>NUCLEOTIDE SEQUENCE</scope>
    <source>
        <strain evidence="6">MM415B00684</strain>
        <strain evidence="5">TM448A00447</strain>
        <strain evidence="7">TM448B00974</strain>
    </source>
</reference>
<dbReference type="GO" id="GO:0016757">
    <property type="term" value="F:glycosyltransferase activity"/>
    <property type="evidence" value="ECO:0007669"/>
    <property type="project" value="UniProtKB-KW"/>
</dbReference>